<feature type="domain" description="Glycosyltransferase RgtA/B/C/D-like" evidence="9">
    <location>
        <begin position="61"/>
        <end position="209"/>
    </location>
</feature>
<reference evidence="10 11" key="1">
    <citation type="submission" date="2018-04" db="EMBL/GenBank/DDBJ databases">
        <title>Chitinophaga fuyangensis sp. nov., isolated from soil in a chemical factory.</title>
        <authorList>
            <person name="Chen K."/>
        </authorList>
    </citation>
    <scope>NUCLEOTIDE SEQUENCE [LARGE SCALE GENOMIC DNA]</scope>
    <source>
        <strain evidence="10 11">LY-1</strain>
    </source>
</reference>
<dbReference type="OrthoDB" id="9813729at2"/>
<feature type="transmembrane region" description="Helical" evidence="8">
    <location>
        <begin position="192"/>
        <end position="211"/>
    </location>
</feature>
<evidence type="ECO:0000256" key="3">
    <source>
        <dbReference type="ARBA" id="ARBA00022676"/>
    </source>
</evidence>
<evidence type="ECO:0000259" key="9">
    <source>
        <dbReference type="Pfam" id="PF13231"/>
    </source>
</evidence>
<keyword evidence="11" id="KW-1185">Reference proteome</keyword>
<dbReference type="InterPro" id="IPR038731">
    <property type="entry name" value="RgtA/B/C-like"/>
</dbReference>
<feature type="transmembrane region" description="Helical" evidence="8">
    <location>
        <begin position="149"/>
        <end position="180"/>
    </location>
</feature>
<feature type="transmembrane region" description="Helical" evidence="8">
    <location>
        <begin position="291"/>
        <end position="310"/>
    </location>
</feature>
<evidence type="ECO:0000313" key="11">
    <source>
        <dbReference type="Proteomes" id="UP000244450"/>
    </source>
</evidence>
<evidence type="ECO:0000256" key="5">
    <source>
        <dbReference type="ARBA" id="ARBA00022692"/>
    </source>
</evidence>
<keyword evidence="7 8" id="KW-0472">Membrane</keyword>
<evidence type="ECO:0000256" key="1">
    <source>
        <dbReference type="ARBA" id="ARBA00004651"/>
    </source>
</evidence>
<feature type="transmembrane region" description="Helical" evidence="8">
    <location>
        <begin position="268"/>
        <end position="285"/>
    </location>
</feature>
<evidence type="ECO:0000313" key="10">
    <source>
        <dbReference type="EMBL" id="PUZ28788.1"/>
    </source>
</evidence>
<protein>
    <submittedName>
        <fullName evidence="10">Glycosyl transferase</fullName>
    </submittedName>
</protein>
<feature type="transmembrane region" description="Helical" evidence="8">
    <location>
        <begin position="75"/>
        <end position="93"/>
    </location>
</feature>
<evidence type="ECO:0000256" key="7">
    <source>
        <dbReference type="ARBA" id="ARBA00023136"/>
    </source>
</evidence>
<evidence type="ECO:0000256" key="6">
    <source>
        <dbReference type="ARBA" id="ARBA00022989"/>
    </source>
</evidence>
<organism evidence="10 11">
    <name type="scientific">Chitinophaga parva</name>
    <dbReference type="NCBI Taxonomy" id="2169414"/>
    <lineage>
        <taxon>Bacteria</taxon>
        <taxon>Pseudomonadati</taxon>
        <taxon>Bacteroidota</taxon>
        <taxon>Chitinophagia</taxon>
        <taxon>Chitinophagales</taxon>
        <taxon>Chitinophagaceae</taxon>
        <taxon>Chitinophaga</taxon>
    </lineage>
</organism>
<feature type="transmembrane region" description="Helical" evidence="8">
    <location>
        <begin position="45"/>
        <end position="63"/>
    </location>
</feature>
<dbReference type="GO" id="GO:0009103">
    <property type="term" value="P:lipopolysaccharide biosynthetic process"/>
    <property type="evidence" value="ECO:0007669"/>
    <property type="project" value="UniProtKB-ARBA"/>
</dbReference>
<evidence type="ECO:0000256" key="2">
    <source>
        <dbReference type="ARBA" id="ARBA00022475"/>
    </source>
</evidence>
<name>A0A2T7BM82_9BACT</name>
<dbReference type="PANTHER" id="PTHR33908">
    <property type="entry name" value="MANNOSYLTRANSFERASE YKCB-RELATED"/>
    <property type="match status" value="1"/>
</dbReference>
<evidence type="ECO:0000256" key="4">
    <source>
        <dbReference type="ARBA" id="ARBA00022679"/>
    </source>
</evidence>
<dbReference type="EMBL" id="QCYK01000001">
    <property type="protein sequence ID" value="PUZ28788.1"/>
    <property type="molecule type" value="Genomic_DNA"/>
</dbReference>
<dbReference type="GO" id="GO:0005886">
    <property type="term" value="C:plasma membrane"/>
    <property type="evidence" value="ECO:0007669"/>
    <property type="project" value="UniProtKB-SubCell"/>
</dbReference>
<dbReference type="AlphaFoldDB" id="A0A2T7BM82"/>
<dbReference type="GO" id="GO:0016763">
    <property type="term" value="F:pentosyltransferase activity"/>
    <property type="evidence" value="ECO:0007669"/>
    <property type="project" value="TreeGrafter"/>
</dbReference>
<feature type="transmembrane region" description="Helical" evidence="8">
    <location>
        <begin position="99"/>
        <end position="117"/>
    </location>
</feature>
<comment type="subcellular location">
    <subcellularLocation>
        <location evidence="1">Cell membrane</location>
        <topology evidence="1">Multi-pass membrane protein</topology>
    </subcellularLocation>
</comment>
<sequence>MPPRKNTWVLLLLLASKIALQYCVVSPQYDPHRDEFLHLDLGHHLAWGYLSVPPLSAVEAFCIQWLGNGEWAVRLFPAVFGALTILLVWQLVAAAGGHLYAQLLACFAMLFSSYLRLNMLFQPNSFDVLAWTWIYYCLVRYIQTEKPRWMIWLGVALGLGFLNKYNVMFLVVALLPALLLTPQRRLMATRPFWYGAGVALLIALPNIIWQWQHNFPLVHHMKELNTTQLVNVTASGYLLSQALFLFGSIYLWIGGVVALFVYPPFRSYRALGWSFLFVTGLYLLAHGKSYYAFGLYPMLLAFGSVYFEHLFEHGWKRYLRPLWVLVPVGLLAWVFDIVYPVASPARLQLQHHRMQRLGLLHWEDGKDHLLPQDFADMLGWHQMADLALSAYHKLPDSVKPHTLVICGNYGEAGALNFYNHGKMPDAIAYNADYAYWFPKMDTLSAIILLDDEPDELAKRVAGSIVKEGQVTNGYARENGTAVFTLRELQPGLLALLRDKATATINEYEARK</sequence>
<gene>
    <name evidence="10" type="ORF">DCC81_04705</name>
</gene>
<keyword evidence="5 8" id="KW-0812">Transmembrane</keyword>
<keyword evidence="2" id="KW-1003">Cell membrane</keyword>
<proteinExistence type="predicted"/>
<evidence type="ECO:0000256" key="8">
    <source>
        <dbReference type="SAM" id="Phobius"/>
    </source>
</evidence>
<keyword evidence="3" id="KW-0328">Glycosyltransferase</keyword>
<keyword evidence="4 10" id="KW-0808">Transferase</keyword>
<feature type="transmembrane region" description="Helical" evidence="8">
    <location>
        <begin position="322"/>
        <end position="342"/>
    </location>
</feature>
<comment type="caution">
    <text evidence="10">The sequence shown here is derived from an EMBL/GenBank/DDBJ whole genome shotgun (WGS) entry which is preliminary data.</text>
</comment>
<keyword evidence="6 8" id="KW-1133">Transmembrane helix</keyword>
<accession>A0A2T7BM82</accession>
<feature type="transmembrane region" description="Helical" evidence="8">
    <location>
        <begin position="124"/>
        <end position="143"/>
    </location>
</feature>
<dbReference type="Pfam" id="PF13231">
    <property type="entry name" value="PMT_2"/>
    <property type="match status" value="1"/>
</dbReference>
<dbReference type="Proteomes" id="UP000244450">
    <property type="component" value="Unassembled WGS sequence"/>
</dbReference>
<feature type="transmembrane region" description="Helical" evidence="8">
    <location>
        <begin position="238"/>
        <end position="261"/>
    </location>
</feature>
<dbReference type="InterPro" id="IPR050297">
    <property type="entry name" value="LipidA_mod_glycosyltrf_83"/>
</dbReference>
<dbReference type="PANTHER" id="PTHR33908:SF11">
    <property type="entry name" value="MEMBRANE PROTEIN"/>
    <property type="match status" value="1"/>
</dbReference>